<gene>
    <name evidence="2" type="ORF">PLEPLA_LOCUS474</name>
</gene>
<proteinExistence type="predicted"/>
<evidence type="ECO:0000313" key="2">
    <source>
        <dbReference type="EMBL" id="CAB1412780.1"/>
    </source>
</evidence>
<sequence length="214" mass="23897">VASPSHMSCNVDCESELSPNIRAAPHNAAAARIQNLVNILHRRAAARHSALNRSSITPPVTVRCPQTFGHMQSERVNQAKWRKGAEREREREGGRERGREREGGRESIVWLEDAARLRLQTVCTHYAAPAASSGGSAAGAERATRGRDEKMVLSPLYYSGQIKPDTWTLSSSGRRTIKQSQIKDYVSHQPVGFCLHLKENKQESFFSFSFQQKL</sequence>
<dbReference type="Proteomes" id="UP001153269">
    <property type="component" value="Unassembled WGS sequence"/>
</dbReference>
<evidence type="ECO:0000256" key="1">
    <source>
        <dbReference type="SAM" id="MobiDB-lite"/>
    </source>
</evidence>
<feature type="compositionally biased region" description="Basic and acidic residues" evidence="1">
    <location>
        <begin position="83"/>
        <end position="104"/>
    </location>
</feature>
<feature type="region of interest" description="Disordered" evidence="1">
    <location>
        <begin position="75"/>
        <end position="104"/>
    </location>
</feature>
<feature type="non-terminal residue" evidence="2">
    <location>
        <position position="214"/>
    </location>
</feature>
<name>A0A9N7TGQ6_PLEPL</name>
<protein>
    <submittedName>
        <fullName evidence="2">Uncharacterized protein</fullName>
    </submittedName>
</protein>
<keyword evidence="3" id="KW-1185">Reference proteome</keyword>
<dbReference type="EMBL" id="CADEAL010000019">
    <property type="protein sequence ID" value="CAB1412780.1"/>
    <property type="molecule type" value="Genomic_DNA"/>
</dbReference>
<accession>A0A9N7TGQ6</accession>
<dbReference type="AlphaFoldDB" id="A0A9N7TGQ6"/>
<evidence type="ECO:0000313" key="3">
    <source>
        <dbReference type="Proteomes" id="UP001153269"/>
    </source>
</evidence>
<comment type="caution">
    <text evidence="2">The sequence shown here is derived from an EMBL/GenBank/DDBJ whole genome shotgun (WGS) entry which is preliminary data.</text>
</comment>
<organism evidence="2 3">
    <name type="scientific">Pleuronectes platessa</name>
    <name type="common">European plaice</name>
    <dbReference type="NCBI Taxonomy" id="8262"/>
    <lineage>
        <taxon>Eukaryota</taxon>
        <taxon>Metazoa</taxon>
        <taxon>Chordata</taxon>
        <taxon>Craniata</taxon>
        <taxon>Vertebrata</taxon>
        <taxon>Euteleostomi</taxon>
        <taxon>Actinopterygii</taxon>
        <taxon>Neopterygii</taxon>
        <taxon>Teleostei</taxon>
        <taxon>Neoteleostei</taxon>
        <taxon>Acanthomorphata</taxon>
        <taxon>Carangaria</taxon>
        <taxon>Pleuronectiformes</taxon>
        <taxon>Pleuronectoidei</taxon>
        <taxon>Pleuronectidae</taxon>
        <taxon>Pleuronectes</taxon>
    </lineage>
</organism>
<reference evidence="2" key="1">
    <citation type="submission" date="2020-03" db="EMBL/GenBank/DDBJ databases">
        <authorList>
            <person name="Weist P."/>
        </authorList>
    </citation>
    <scope>NUCLEOTIDE SEQUENCE</scope>
</reference>